<dbReference type="InterPro" id="IPR003439">
    <property type="entry name" value="ABC_transporter-like_ATP-bd"/>
</dbReference>
<dbReference type="PANTHER" id="PTHR43790:SF3">
    <property type="entry name" value="D-ALLOSE IMPORT ATP-BINDING PROTEIN ALSA-RELATED"/>
    <property type="match status" value="1"/>
</dbReference>
<evidence type="ECO:0000256" key="7">
    <source>
        <dbReference type="ARBA" id="ARBA00022840"/>
    </source>
</evidence>
<evidence type="ECO:0000256" key="3">
    <source>
        <dbReference type="ARBA" id="ARBA00022475"/>
    </source>
</evidence>
<dbReference type="InterPro" id="IPR017871">
    <property type="entry name" value="ABC_transporter-like_CS"/>
</dbReference>
<keyword evidence="4" id="KW-0762">Sugar transport</keyword>
<dbReference type="Pfam" id="PF00005">
    <property type="entry name" value="ABC_tran"/>
    <property type="match status" value="2"/>
</dbReference>
<keyword evidence="8" id="KW-1278">Translocase</keyword>
<keyword evidence="6" id="KW-0547">Nucleotide-binding</keyword>
<protein>
    <submittedName>
        <fullName evidence="11">Sugar ABC transporter ATP-binding protein</fullName>
    </submittedName>
</protein>
<keyword evidence="5" id="KW-0677">Repeat</keyword>
<evidence type="ECO:0000256" key="2">
    <source>
        <dbReference type="ARBA" id="ARBA00022448"/>
    </source>
</evidence>
<evidence type="ECO:0000256" key="9">
    <source>
        <dbReference type="ARBA" id="ARBA00023136"/>
    </source>
</evidence>
<dbReference type="SUPFAM" id="SSF52540">
    <property type="entry name" value="P-loop containing nucleoside triphosphate hydrolases"/>
    <property type="match status" value="2"/>
</dbReference>
<keyword evidence="9" id="KW-0472">Membrane</keyword>
<dbReference type="CDD" id="cd03216">
    <property type="entry name" value="ABC_Carb_Monos_I"/>
    <property type="match status" value="1"/>
</dbReference>
<dbReference type="GO" id="GO:0005886">
    <property type="term" value="C:plasma membrane"/>
    <property type="evidence" value="ECO:0007669"/>
    <property type="project" value="UniProtKB-SubCell"/>
</dbReference>
<gene>
    <name evidence="11" type="ORF">ENP34_13475</name>
</gene>
<accession>A0A831X259</accession>
<dbReference type="PROSITE" id="PS50893">
    <property type="entry name" value="ABC_TRANSPORTER_2"/>
    <property type="match status" value="2"/>
</dbReference>
<reference evidence="11" key="1">
    <citation type="journal article" date="2020" name="mSystems">
        <title>Genome- and Community-Level Interaction Insights into Carbon Utilization and Element Cycling Functions of Hydrothermarchaeota in Hydrothermal Sediment.</title>
        <authorList>
            <person name="Zhou Z."/>
            <person name="Liu Y."/>
            <person name="Xu W."/>
            <person name="Pan J."/>
            <person name="Luo Z.H."/>
            <person name="Li M."/>
        </authorList>
    </citation>
    <scope>NUCLEOTIDE SEQUENCE [LARGE SCALE GENOMIC DNA]</scope>
    <source>
        <strain evidence="11">SpSt-210</strain>
    </source>
</reference>
<keyword evidence="7 11" id="KW-0067">ATP-binding</keyword>
<dbReference type="CDD" id="cd03215">
    <property type="entry name" value="ABC_Carb_Monos_II"/>
    <property type="match status" value="1"/>
</dbReference>
<dbReference type="PROSITE" id="PS00211">
    <property type="entry name" value="ABC_TRANSPORTER_1"/>
    <property type="match status" value="1"/>
</dbReference>
<evidence type="ECO:0000313" key="11">
    <source>
        <dbReference type="EMBL" id="HEG92426.1"/>
    </source>
</evidence>
<dbReference type="InterPro" id="IPR027417">
    <property type="entry name" value="P-loop_NTPase"/>
</dbReference>
<feature type="domain" description="ABC transporter" evidence="10">
    <location>
        <begin position="8"/>
        <end position="246"/>
    </location>
</feature>
<comment type="subcellular location">
    <subcellularLocation>
        <location evidence="1">Cell membrane</location>
        <topology evidence="1">Peripheral membrane protein</topology>
    </subcellularLocation>
</comment>
<evidence type="ECO:0000256" key="5">
    <source>
        <dbReference type="ARBA" id="ARBA00022737"/>
    </source>
</evidence>
<evidence type="ECO:0000256" key="4">
    <source>
        <dbReference type="ARBA" id="ARBA00022597"/>
    </source>
</evidence>
<dbReference type="SMART" id="SM00382">
    <property type="entry name" value="AAA"/>
    <property type="match status" value="2"/>
</dbReference>
<feature type="domain" description="ABC transporter" evidence="10">
    <location>
        <begin position="258"/>
        <end position="500"/>
    </location>
</feature>
<evidence type="ECO:0000256" key="6">
    <source>
        <dbReference type="ARBA" id="ARBA00022741"/>
    </source>
</evidence>
<keyword evidence="3" id="KW-1003">Cell membrane</keyword>
<dbReference type="GO" id="GO:0005524">
    <property type="term" value="F:ATP binding"/>
    <property type="evidence" value="ECO:0007669"/>
    <property type="project" value="UniProtKB-KW"/>
</dbReference>
<organism evidence="11">
    <name type="scientific">Thermorudis peleae</name>
    <dbReference type="NCBI Taxonomy" id="1382356"/>
    <lineage>
        <taxon>Bacteria</taxon>
        <taxon>Pseudomonadati</taxon>
        <taxon>Thermomicrobiota</taxon>
        <taxon>Thermomicrobia</taxon>
        <taxon>Thermomicrobia incertae sedis</taxon>
        <taxon>Thermorudis</taxon>
    </lineage>
</organism>
<dbReference type="PANTHER" id="PTHR43790">
    <property type="entry name" value="CARBOHYDRATE TRANSPORT ATP-BINDING PROTEIN MG119-RELATED"/>
    <property type="match status" value="1"/>
</dbReference>
<comment type="caution">
    <text evidence="11">The sequence shown here is derived from an EMBL/GenBank/DDBJ whole genome shotgun (WGS) entry which is preliminary data.</text>
</comment>
<evidence type="ECO:0000256" key="1">
    <source>
        <dbReference type="ARBA" id="ARBA00004202"/>
    </source>
</evidence>
<dbReference type="FunFam" id="3.40.50.300:FF:000127">
    <property type="entry name" value="Ribose import ATP-binding protein RbsA"/>
    <property type="match status" value="1"/>
</dbReference>
<evidence type="ECO:0000256" key="8">
    <source>
        <dbReference type="ARBA" id="ARBA00022967"/>
    </source>
</evidence>
<dbReference type="GO" id="GO:0016887">
    <property type="term" value="F:ATP hydrolysis activity"/>
    <property type="evidence" value="ECO:0007669"/>
    <property type="project" value="InterPro"/>
</dbReference>
<name>A0A831X259_9BACT</name>
<evidence type="ECO:0000259" key="10">
    <source>
        <dbReference type="PROSITE" id="PS50893"/>
    </source>
</evidence>
<dbReference type="Gene3D" id="3.40.50.300">
    <property type="entry name" value="P-loop containing nucleotide triphosphate hydrolases"/>
    <property type="match status" value="2"/>
</dbReference>
<dbReference type="EMBL" id="DSIY01000311">
    <property type="protein sequence ID" value="HEG92426.1"/>
    <property type="molecule type" value="Genomic_DNA"/>
</dbReference>
<proteinExistence type="predicted"/>
<sequence>MAGARPVLEARNIRKRFPGVLALDDVSITVFPGEVLAVVGENGAGKSTLMKILSGALQPDEGQILLDGRPVEFADPRQALELGIAIIYQELSTIDNLTVGENVLLGRLPHRTGLPIAVDWPEVWRRTAELLERVGAPLDPRTPMSRLSVAQKQMVEIARALSQNVRVLILDEPTSALSLQETEKLFEIIRGLQAKGVAVIYISHRLEEVFAIAQRVTVLRDGKLVGTLPIGEATREGLIRMMVGRDLGSLFAPEKGDPGPVRLEVRGLRRAGVLHDVSLTVRAGEIVGLAGLVGSGRTELARCLFGVDPYDSGEILLDGRPVTIRSPRDAVELGIGLVPEDRKLQGLVLILTVRENMTLPTLPRLARLGFPSRRRERALVGQYIERLRIRTPSPEQRVVNLSGGNQQKVVLARWLATNPKVLILDEPTRGIDVGAKAEVHAIVAQLAREGVGILMISSELPEILAMSHRVLVMRQGRIVAEFPHGEATEERILAAATGEHALVG</sequence>
<keyword evidence="2" id="KW-0813">Transport</keyword>
<dbReference type="InterPro" id="IPR003593">
    <property type="entry name" value="AAA+_ATPase"/>
</dbReference>
<dbReference type="AlphaFoldDB" id="A0A831X259"/>
<dbReference type="InterPro" id="IPR050107">
    <property type="entry name" value="ABC_carbohydrate_import_ATPase"/>
</dbReference>